<gene>
    <name evidence="4" type="primary">gldG</name>
    <name evidence="4" type="ORF">H0H26_12270</name>
</gene>
<dbReference type="InterPro" id="IPR055396">
    <property type="entry name" value="DUF7088"/>
</dbReference>
<reference evidence="4 5" key="1">
    <citation type="submission" date="2020-07" db="EMBL/GenBank/DDBJ databases">
        <title>Genomic characterization of Flavobacterium psychrophilum strains.</title>
        <authorList>
            <person name="Castillo D."/>
            <person name="Jorgensen J."/>
            <person name="Middelboe M."/>
        </authorList>
    </citation>
    <scope>NUCLEOTIDE SEQUENCE [LARGE SCALE GENOMIC DNA]</scope>
    <source>
        <strain evidence="4 5">FPS-R7</strain>
    </source>
</reference>
<dbReference type="NCBIfam" id="TIGR03521">
    <property type="entry name" value="GldG"/>
    <property type="match status" value="1"/>
</dbReference>
<dbReference type="AlphaFoldDB" id="A0A7U2NFL9"/>
<dbReference type="RefSeq" id="WP_094152431.1">
    <property type="nucleotide sequence ID" value="NZ_CP059075.1"/>
</dbReference>
<accession>A0A7U2NFL9</accession>
<evidence type="ECO:0000313" key="5">
    <source>
        <dbReference type="Proteomes" id="UP000596329"/>
    </source>
</evidence>
<feature type="domain" description="ABC-type uncharacterised transport system" evidence="2">
    <location>
        <begin position="190"/>
        <end position="495"/>
    </location>
</feature>
<evidence type="ECO:0000259" key="3">
    <source>
        <dbReference type="Pfam" id="PF23357"/>
    </source>
</evidence>
<feature type="transmembrane region" description="Helical" evidence="1">
    <location>
        <begin position="532"/>
        <end position="552"/>
    </location>
</feature>
<keyword evidence="1" id="KW-0812">Transmembrane</keyword>
<dbReference type="InterPro" id="IPR019196">
    <property type="entry name" value="ABC_transp_unknown"/>
</dbReference>
<evidence type="ECO:0000256" key="1">
    <source>
        <dbReference type="SAM" id="Phobius"/>
    </source>
</evidence>
<name>A0A7U2NFL9_FLAPS</name>
<sequence length="559" mass="63772">MIPIKKKKIKTLLLTIAIILIINGIGSQFFHRFDLTHDKRYTLSETSLNIIKNAKDPLYIDVFLEGNFPPEFKRLQNETKQILEEFKAYNPNIIYQFVNPLENPEEADAIIESFVQRGLTPTNITVDDKGKQSKEMVFPWAIATYKNKSTKISLLKNKLGATTEQKVISSVQHLEYAFADGFHKITTKKQKKIAVIKGKNELPDLFKADFLQSIRENYFIAPFPLDSVSKNPILFAKALKTFDLAIIAKPKTAFSDQEKQVLDQFIINGGKTLWLVETVNIDMENLNKTGSSFAFPFDLGLNDMFFKYGFRINPILVKDIQCAPISLASGNKGNQTQYEKYPWYFAPYIFPEAKHPIVNNIDGVKLDFANAIDTLKNGIKKTILLQSSIYSKKVGTPVEIDLKMVNEKPNPQDFQPGNIPVSLLLEGNFTSAFENRVLPFDDASFKAKAKPSKMIIVSDGDVIRNQIDEKGQPLELGFDKWTNKMYANKEFLMNCVNYLLDDNGLINIRSKEVDLPLLDKEKVAKNYTYTQLLTVLFPLFLLLFFGISITYLRKKQFSR</sequence>
<feature type="domain" description="DUF7088" evidence="3">
    <location>
        <begin position="38"/>
        <end position="144"/>
    </location>
</feature>
<protein>
    <submittedName>
        <fullName evidence="4">Gliding motility-associated ABC transporter substrate-binding protein GldG</fullName>
    </submittedName>
</protein>
<evidence type="ECO:0000313" key="4">
    <source>
        <dbReference type="EMBL" id="QRE03642.1"/>
    </source>
</evidence>
<evidence type="ECO:0000259" key="2">
    <source>
        <dbReference type="Pfam" id="PF09822"/>
    </source>
</evidence>
<dbReference type="Pfam" id="PF09822">
    <property type="entry name" value="ABC_transp_aux"/>
    <property type="match status" value="1"/>
</dbReference>
<dbReference type="Proteomes" id="UP000596329">
    <property type="component" value="Chromosome"/>
</dbReference>
<dbReference type="InterPro" id="IPR019863">
    <property type="entry name" value="Motility-assoc_ABC-rel_GldG"/>
</dbReference>
<dbReference type="EMBL" id="CP059075">
    <property type="protein sequence ID" value="QRE03642.1"/>
    <property type="molecule type" value="Genomic_DNA"/>
</dbReference>
<dbReference type="Pfam" id="PF23357">
    <property type="entry name" value="DUF7088"/>
    <property type="match status" value="1"/>
</dbReference>
<keyword evidence="1" id="KW-0472">Membrane</keyword>
<proteinExistence type="predicted"/>
<keyword evidence="1" id="KW-1133">Transmembrane helix</keyword>
<organism evidence="4 5">
    <name type="scientific">Flavobacterium psychrophilum</name>
    <dbReference type="NCBI Taxonomy" id="96345"/>
    <lineage>
        <taxon>Bacteria</taxon>
        <taxon>Pseudomonadati</taxon>
        <taxon>Bacteroidota</taxon>
        <taxon>Flavobacteriia</taxon>
        <taxon>Flavobacteriales</taxon>
        <taxon>Flavobacteriaceae</taxon>
        <taxon>Flavobacterium</taxon>
    </lineage>
</organism>